<evidence type="ECO:0000313" key="2">
    <source>
        <dbReference type="Proteomes" id="UP000828390"/>
    </source>
</evidence>
<name>A0A9D4HWF2_DREPO</name>
<reference evidence="1" key="1">
    <citation type="journal article" date="2019" name="bioRxiv">
        <title>The Genome of the Zebra Mussel, Dreissena polymorpha: A Resource for Invasive Species Research.</title>
        <authorList>
            <person name="McCartney M.A."/>
            <person name="Auch B."/>
            <person name="Kono T."/>
            <person name="Mallez S."/>
            <person name="Zhang Y."/>
            <person name="Obille A."/>
            <person name="Becker A."/>
            <person name="Abrahante J.E."/>
            <person name="Garbe J."/>
            <person name="Badalamenti J.P."/>
            <person name="Herman A."/>
            <person name="Mangelson H."/>
            <person name="Liachko I."/>
            <person name="Sullivan S."/>
            <person name="Sone E.D."/>
            <person name="Koren S."/>
            <person name="Silverstein K.A.T."/>
            <person name="Beckman K.B."/>
            <person name="Gohl D.M."/>
        </authorList>
    </citation>
    <scope>NUCLEOTIDE SEQUENCE</scope>
    <source>
        <strain evidence="1">Duluth1</strain>
        <tissue evidence="1">Whole animal</tissue>
    </source>
</reference>
<sequence length="66" mass="7746">MQKLEKVLSEAYSKAKVAALRSRQKCKKYYDRKVRECKLLPGDRVLVRNVGLKGKHKLGYIWKEIP</sequence>
<keyword evidence="2" id="KW-1185">Reference proteome</keyword>
<dbReference type="AlphaFoldDB" id="A0A9D4HWF2"/>
<proteinExistence type="predicted"/>
<evidence type="ECO:0000313" key="1">
    <source>
        <dbReference type="EMBL" id="KAH3735218.1"/>
    </source>
</evidence>
<reference evidence="1" key="2">
    <citation type="submission" date="2020-11" db="EMBL/GenBank/DDBJ databases">
        <authorList>
            <person name="McCartney M.A."/>
            <person name="Auch B."/>
            <person name="Kono T."/>
            <person name="Mallez S."/>
            <person name="Becker A."/>
            <person name="Gohl D.M."/>
            <person name="Silverstein K.A.T."/>
            <person name="Koren S."/>
            <person name="Bechman K.B."/>
            <person name="Herman A."/>
            <person name="Abrahante J.E."/>
            <person name="Garbe J."/>
        </authorList>
    </citation>
    <scope>NUCLEOTIDE SEQUENCE</scope>
    <source>
        <strain evidence="1">Duluth1</strain>
        <tissue evidence="1">Whole animal</tissue>
    </source>
</reference>
<dbReference type="Proteomes" id="UP000828390">
    <property type="component" value="Unassembled WGS sequence"/>
</dbReference>
<accession>A0A9D4HWF2</accession>
<dbReference type="EMBL" id="JAIWYP010000011">
    <property type="protein sequence ID" value="KAH3735218.1"/>
    <property type="molecule type" value="Genomic_DNA"/>
</dbReference>
<gene>
    <name evidence="1" type="ORF">DPMN_041680</name>
</gene>
<organism evidence="1 2">
    <name type="scientific">Dreissena polymorpha</name>
    <name type="common">Zebra mussel</name>
    <name type="synonym">Mytilus polymorpha</name>
    <dbReference type="NCBI Taxonomy" id="45954"/>
    <lineage>
        <taxon>Eukaryota</taxon>
        <taxon>Metazoa</taxon>
        <taxon>Spiralia</taxon>
        <taxon>Lophotrochozoa</taxon>
        <taxon>Mollusca</taxon>
        <taxon>Bivalvia</taxon>
        <taxon>Autobranchia</taxon>
        <taxon>Heteroconchia</taxon>
        <taxon>Euheterodonta</taxon>
        <taxon>Imparidentia</taxon>
        <taxon>Neoheterodontei</taxon>
        <taxon>Myida</taxon>
        <taxon>Dreissenoidea</taxon>
        <taxon>Dreissenidae</taxon>
        <taxon>Dreissena</taxon>
    </lineage>
</organism>
<comment type="caution">
    <text evidence="1">The sequence shown here is derived from an EMBL/GenBank/DDBJ whole genome shotgun (WGS) entry which is preliminary data.</text>
</comment>
<protein>
    <submittedName>
        <fullName evidence="1">Uncharacterized protein</fullName>
    </submittedName>
</protein>